<evidence type="ECO:0000313" key="1">
    <source>
        <dbReference type="EMBL" id="NNM45576.1"/>
    </source>
</evidence>
<dbReference type="AlphaFoldDB" id="A0A849H735"/>
<keyword evidence="2" id="KW-1185">Reference proteome</keyword>
<proteinExistence type="predicted"/>
<sequence length="73" mass="7630">MNDFIALTTIRRGGASEALSARPDAPVVDDGYAAKPAPVAAAPRGVRRSLAATLRAAAKVERRWADRLDPACG</sequence>
<dbReference type="RefSeq" id="WP_171242577.1">
    <property type="nucleotide sequence ID" value="NZ_JABEPQ010000001.1"/>
</dbReference>
<organism evidence="1 2">
    <name type="scientific">Knoellia koreensis</name>
    <dbReference type="NCBI Taxonomy" id="2730921"/>
    <lineage>
        <taxon>Bacteria</taxon>
        <taxon>Bacillati</taxon>
        <taxon>Actinomycetota</taxon>
        <taxon>Actinomycetes</taxon>
        <taxon>Micrococcales</taxon>
        <taxon>Intrasporangiaceae</taxon>
        <taxon>Knoellia</taxon>
    </lineage>
</organism>
<name>A0A849H735_9MICO</name>
<accession>A0A849H735</accession>
<evidence type="ECO:0000313" key="2">
    <source>
        <dbReference type="Proteomes" id="UP000588586"/>
    </source>
</evidence>
<gene>
    <name evidence="1" type="ORF">HJG52_06090</name>
</gene>
<comment type="caution">
    <text evidence="1">The sequence shown here is derived from an EMBL/GenBank/DDBJ whole genome shotgun (WGS) entry which is preliminary data.</text>
</comment>
<reference evidence="1 2" key="1">
    <citation type="submission" date="2020-04" db="EMBL/GenBank/DDBJ databases">
        <title>Knoellia sp. isolate from air conditioner.</title>
        <authorList>
            <person name="Chea S."/>
            <person name="Kim D.-U."/>
        </authorList>
    </citation>
    <scope>NUCLEOTIDE SEQUENCE [LARGE SCALE GENOMIC DNA]</scope>
    <source>
        <strain evidence="1 2">DB2414S</strain>
    </source>
</reference>
<dbReference type="EMBL" id="JABEPQ010000001">
    <property type="protein sequence ID" value="NNM45576.1"/>
    <property type="molecule type" value="Genomic_DNA"/>
</dbReference>
<dbReference type="Proteomes" id="UP000588586">
    <property type="component" value="Unassembled WGS sequence"/>
</dbReference>
<protein>
    <submittedName>
        <fullName evidence="1">Uncharacterized protein</fullName>
    </submittedName>
</protein>